<keyword evidence="2" id="KW-1185">Reference proteome</keyword>
<sequence length="271" mass="30737">MPRFKCIPTFNSAISGVCSSGKEVCSLNACKAFYDKGLSEDGIFFVDQDSDYGPKRGDSEKRTCLIGISLKCLPSSSPGFNLTMLKEEIGRFVHPISSQLQLKENNLMAIQLIISNKYSADISEQLSHVAGENWVLDHGVYAASYNRRLKYFKPPAEPMEGSDRYRLTIPANCQVIVFFNVNHAYLTESNARTKLLEDSFVELLKLVYFGASEPYYSDSMKKDDVVSRRRSMNRGYFDIPEEEEDWESVFEIYGTRYTTHLVTVSRNKAGK</sequence>
<dbReference type="EMBL" id="JANCYU010000063">
    <property type="protein sequence ID" value="KAK4528328.1"/>
    <property type="molecule type" value="Genomic_DNA"/>
</dbReference>
<proteinExistence type="predicted"/>
<comment type="caution">
    <text evidence="1">The sequence shown here is derived from an EMBL/GenBank/DDBJ whole genome shotgun (WGS) entry which is preliminary data.</text>
</comment>
<evidence type="ECO:0000313" key="2">
    <source>
        <dbReference type="Proteomes" id="UP001300502"/>
    </source>
</evidence>
<dbReference type="AlphaFoldDB" id="A0AAV9IM14"/>
<accession>A0AAV9IM14</accession>
<reference evidence="1 2" key="1">
    <citation type="submission" date="2022-07" db="EMBL/GenBank/DDBJ databases">
        <title>Genome-wide signatures of adaptation to extreme environments.</title>
        <authorList>
            <person name="Cho C.H."/>
            <person name="Yoon H.S."/>
        </authorList>
    </citation>
    <scope>NUCLEOTIDE SEQUENCE [LARGE SCALE GENOMIC DNA]</scope>
    <source>
        <strain evidence="1 2">108.79 E11</strain>
    </source>
</reference>
<dbReference type="Proteomes" id="UP001300502">
    <property type="component" value="Unassembled WGS sequence"/>
</dbReference>
<evidence type="ECO:0000313" key="1">
    <source>
        <dbReference type="EMBL" id="KAK4528328.1"/>
    </source>
</evidence>
<gene>
    <name evidence="1" type="ORF">GAYE_SCF55G6268</name>
</gene>
<protein>
    <submittedName>
        <fullName evidence="1">Uncharacterized protein</fullName>
    </submittedName>
</protein>
<organism evidence="1 2">
    <name type="scientific">Galdieria yellowstonensis</name>
    <dbReference type="NCBI Taxonomy" id="3028027"/>
    <lineage>
        <taxon>Eukaryota</taxon>
        <taxon>Rhodophyta</taxon>
        <taxon>Bangiophyceae</taxon>
        <taxon>Galdieriales</taxon>
        <taxon>Galdieriaceae</taxon>
        <taxon>Galdieria</taxon>
    </lineage>
</organism>
<name>A0AAV9IM14_9RHOD</name>